<feature type="domain" description="OmpR/PhoB-type" evidence="9">
    <location>
        <begin position="124"/>
        <end position="224"/>
    </location>
</feature>
<keyword evidence="3" id="KW-0805">Transcription regulation</keyword>
<dbReference type="OrthoDB" id="9790442at2"/>
<evidence type="ECO:0000259" key="8">
    <source>
        <dbReference type="PROSITE" id="PS50110"/>
    </source>
</evidence>
<dbReference type="AlphaFoldDB" id="A0A086A356"/>
<dbReference type="GO" id="GO:0005829">
    <property type="term" value="C:cytosol"/>
    <property type="evidence" value="ECO:0007669"/>
    <property type="project" value="TreeGrafter"/>
</dbReference>
<dbReference type="SMART" id="SM00448">
    <property type="entry name" value="REC"/>
    <property type="match status" value="1"/>
</dbReference>
<dbReference type="GO" id="GO:0032993">
    <property type="term" value="C:protein-DNA complex"/>
    <property type="evidence" value="ECO:0007669"/>
    <property type="project" value="TreeGrafter"/>
</dbReference>
<feature type="domain" description="Response regulatory" evidence="8">
    <location>
        <begin position="2"/>
        <end position="116"/>
    </location>
</feature>
<dbReference type="RefSeq" id="WP_034714035.1">
    <property type="nucleotide sequence ID" value="NZ_JAODPJ010000005.1"/>
</dbReference>
<keyword evidence="5" id="KW-0804">Transcription</keyword>
<dbReference type="InterPro" id="IPR011006">
    <property type="entry name" value="CheY-like_superfamily"/>
</dbReference>
<keyword evidence="11" id="KW-1185">Reference proteome</keyword>
<accession>A0A086A356</accession>
<keyword evidence="4 7" id="KW-0238">DNA-binding</keyword>
<evidence type="ECO:0000259" key="9">
    <source>
        <dbReference type="PROSITE" id="PS51755"/>
    </source>
</evidence>
<name>A0A086A356_9FLAO</name>
<proteinExistence type="predicted"/>
<dbReference type="InterPro" id="IPR001867">
    <property type="entry name" value="OmpR/PhoB-type_DNA-bd"/>
</dbReference>
<organism evidence="10 11">
    <name type="scientific">Chryseobacterium soli</name>
    <dbReference type="NCBI Taxonomy" id="445961"/>
    <lineage>
        <taxon>Bacteria</taxon>
        <taxon>Pseudomonadati</taxon>
        <taxon>Bacteroidota</taxon>
        <taxon>Flavobacteriia</taxon>
        <taxon>Flavobacteriales</taxon>
        <taxon>Weeksellaceae</taxon>
        <taxon>Chryseobacterium group</taxon>
        <taxon>Chryseobacterium</taxon>
    </lineage>
</organism>
<dbReference type="PROSITE" id="PS50110">
    <property type="entry name" value="RESPONSE_REGULATORY"/>
    <property type="match status" value="1"/>
</dbReference>
<dbReference type="Gene3D" id="3.40.50.2300">
    <property type="match status" value="1"/>
</dbReference>
<dbReference type="CDD" id="cd17624">
    <property type="entry name" value="REC_OmpR_PmrA-like"/>
    <property type="match status" value="1"/>
</dbReference>
<keyword evidence="1 6" id="KW-0597">Phosphoprotein</keyword>
<dbReference type="Proteomes" id="UP000028705">
    <property type="component" value="Unassembled WGS sequence"/>
</dbReference>
<dbReference type="PANTHER" id="PTHR48111:SF22">
    <property type="entry name" value="REGULATOR OF RPOS"/>
    <property type="match status" value="1"/>
</dbReference>
<comment type="caution">
    <text evidence="10">The sequence shown here is derived from an EMBL/GenBank/DDBJ whole genome shotgun (WGS) entry which is preliminary data.</text>
</comment>
<evidence type="ECO:0000256" key="5">
    <source>
        <dbReference type="ARBA" id="ARBA00023163"/>
    </source>
</evidence>
<dbReference type="Gene3D" id="1.10.10.10">
    <property type="entry name" value="Winged helix-like DNA-binding domain superfamily/Winged helix DNA-binding domain"/>
    <property type="match status" value="1"/>
</dbReference>
<dbReference type="Gene3D" id="6.10.250.690">
    <property type="match status" value="1"/>
</dbReference>
<dbReference type="CDD" id="cd00383">
    <property type="entry name" value="trans_reg_C"/>
    <property type="match status" value="1"/>
</dbReference>
<feature type="DNA-binding region" description="OmpR/PhoB-type" evidence="7">
    <location>
        <begin position="124"/>
        <end position="224"/>
    </location>
</feature>
<evidence type="ECO:0000313" key="11">
    <source>
        <dbReference type="Proteomes" id="UP000028705"/>
    </source>
</evidence>
<gene>
    <name evidence="10" type="ORF">IW15_18395</name>
</gene>
<evidence type="ECO:0000256" key="7">
    <source>
        <dbReference type="PROSITE-ProRule" id="PRU01091"/>
    </source>
</evidence>
<protein>
    <submittedName>
        <fullName evidence="10">Transcriptional regulator</fullName>
    </submittedName>
</protein>
<dbReference type="GO" id="GO:0006355">
    <property type="term" value="P:regulation of DNA-templated transcription"/>
    <property type="evidence" value="ECO:0007669"/>
    <property type="project" value="InterPro"/>
</dbReference>
<evidence type="ECO:0000256" key="6">
    <source>
        <dbReference type="PROSITE-ProRule" id="PRU00169"/>
    </source>
</evidence>
<dbReference type="InterPro" id="IPR036388">
    <property type="entry name" value="WH-like_DNA-bd_sf"/>
</dbReference>
<evidence type="ECO:0000256" key="1">
    <source>
        <dbReference type="ARBA" id="ARBA00022553"/>
    </source>
</evidence>
<dbReference type="SUPFAM" id="SSF52172">
    <property type="entry name" value="CheY-like"/>
    <property type="match status" value="1"/>
</dbReference>
<keyword evidence="2" id="KW-0902">Two-component regulatory system</keyword>
<dbReference type="InterPro" id="IPR001789">
    <property type="entry name" value="Sig_transdc_resp-reg_receiver"/>
</dbReference>
<evidence type="ECO:0000256" key="3">
    <source>
        <dbReference type="ARBA" id="ARBA00023015"/>
    </source>
</evidence>
<evidence type="ECO:0000313" key="10">
    <source>
        <dbReference type="EMBL" id="KFF11120.1"/>
    </source>
</evidence>
<dbReference type="InterPro" id="IPR039420">
    <property type="entry name" value="WalR-like"/>
</dbReference>
<feature type="modified residue" description="4-aspartylphosphate" evidence="6">
    <location>
        <position position="51"/>
    </location>
</feature>
<dbReference type="PANTHER" id="PTHR48111">
    <property type="entry name" value="REGULATOR OF RPOS"/>
    <property type="match status" value="1"/>
</dbReference>
<dbReference type="EMBL" id="JPRH01000008">
    <property type="protein sequence ID" value="KFF11120.1"/>
    <property type="molecule type" value="Genomic_DNA"/>
</dbReference>
<evidence type="ECO:0000256" key="4">
    <source>
        <dbReference type="ARBA" id="ARBA00023125"/>
    </source>
</evidence>
<reference evidence="10 11" key="1">
    <citation type="submission" date="2014-07" db="EMBL/GenBank/DDBJ databases">
        <title>Genome of Chryseobacterium soli DSM 19298.</title>
        <authorList>
            <person name="Stropko S.J."/>
            <person name="Pipes S.E."/>
            <person name="Newman J."/>
        </authorList>
    </citation>
    <scope>NUCLEOTIDE SEQUENCE [LARGE SCALE GENOMIC DNA]</scope>
    <source>
        <strain evidence="10 11">DSM 19298</strain>
    </source>
</reference>
<dbReference type="GO" id="GO:0000976">
    <property type="term" value="F:transcription cis-regulatory region binding"/>
    <property type="evidence" value="ECO:0007669"/>
    <property type="project" value="TreeGrafter"/>
</dbReference>
<dbReference type="PROSITE" id="PS51755">
    <property type="entry name" value="OMPR_PHOB"/>
    <property type="match status" value="1"/>
</dbReference>
<evidence type="ECO:0000256" key="2">
    <source>
        <dbReference type="ARBA" id="ARBA00023012"/>
    </source>
</evidence>
<dbReference type="GO" id="GO:0000156">
    <property type="term" value="F:phosphorelay response regulator activity"/>
    <property type="evidence" value="ECO:0007669"/>
    <property type="project" value="TreeGrafter"/>
</dbReference>
<dbReference type="STRING" id="445961.IW15_18395"/>
<sequence length="228" mass="25931">MKILIIEDETELAKSISEYLSGENYLCEFAATFKEAMDKIETYAYDCILLDIMLPDGNGLTILEELKKQNKQDGVIIISAKNALDDKISGLQLGADDYLTKPFHLSELMARIYSIIRRKQFNNSNVVKQNELQIDLLAKTVTINHQTIVLTKKEFDLLIYFVGNKNKVISKSTLAEHLSGDFADMLDNHDFVYAHVKNLKKKLYDAGCDHYLKTVYGTGYKWEVKGSS</sequence>
<dbReference type="eggNOG" id="COG0745">
    <property type="taxonomic scope" value="Bacteria"/>
</dbReference>
<dbReference type="SMART" id="SM00862">
    <property type="entry name" value="Trans_reg_C"/>
    <property type="match status" value="1"/>
</dbReference>
<dbReference type="Pfam" id="PF00486">
    <property type="entry name" value="Trans_reg_C"/>
    <property type="match status" value="1"/>
</dbReference>
<dbReference type="Pfam" id="PF00072">
    <property type="entry name" value="Response_reg"/>
    <property type="match status" value="1"/>
</dbReference>